<feature type="signal peptide" evidence="1">
    <location>
        <begin position="1"/>
        <end position="18"/>
    </location>
</feature>
<dbReference type="AlphaFoldDB" id="A0AAW0CU68"/>
<dbReference type="EMBL" id="JAWWNJ010000013">
    <property type="protein sequence ID" value="KAK7042258.1"/>
    <property type="molecule type" value="Genomic_DNA"/>
</dbReference>
<keyword evidence="3" id="KW-1185">Reference proteome</keyword>
<proteinExistence type="predicted"/>
<evidence type="ECO:0000313" key="2">
    <source>
        <dbReference type="EMBL" id="KAK7042258.1"/>
    </source>
</evidence>
<feature type="chain" id="PRO_5043732150" description="Carbohydrate-binding domain-containing protein" evidence="1">
    <location>
        <begin position="19"/>
        <end position="228"/>
    </location>
</feature>
<gene>
    <name evidence="2" type="ORF">R3P38DRAFT_2889404</name>
</gene>
<dbReference type="CDD" id="cd09620">
    <property type="entry name" value="CBM9_like_3"/>
    <property type="match status" value="1"/>
</dbReference>
<dbReference type="SUPFAM" id="SSF49344">
    <property type="entry name" value="CBD9-like"/>
    <property type="match status" value="1"/>
</dbReference>
<evidence type="ECO:0000256" key="1">
    <source>
        <dbReference type="SAM" id="SignalP"/>
    </source>
</evidence>
<dbReference type="Gene3D" id="2.60.40.1190">
    <property type="match status" value="1"/>
</dbReference>
<comment type="caution">
    <text evidence="2">The sequence shown here is derived from an EMBL/GenBank/DDBJ whole genome shotgun (WGS) entry which is preliminary data.</text>
</comment>
<name>A0AAW0CU68_9AGAR</name>
<reference evidence="2 3" key="1">
    <citation type="journal article" date="2024" name="J Genomics">
        <title>Draft genome sequencing and assembly of Favolaschia claudopus CIRM-BRFM 2984 isolated from oak limbs.</title>
        <authorList>
            <person name="Navarro D."/>
            <person name="Drula E."/>
            <person name="Chaduli D."/>
            <person name="Cazenave R."/>
            <person name="Ahrendt S."/>
            <person name="Wang J."/>
            <person name="Lipzen A."/>
            <person name="Daum C."/>
            <person name="Barry K."/>
            <person name="Grigoriev I.V."/>
            <person name="Favel A."/>
            <person name="Rosso M.N."/>
            <person name="Martin F."/>
        </authorList>
    </citation>
    <scope>NUCLEOTIDE SEQUENCE [LARGE SCALE GENOMIC DNA]</scope>
    <source>
        <strain evidence="2 3">CIRM-BRFM 2984</strain>
    </source>
</reference>
<dbReference type="Proteomes" id="UP001362999">
    <property type="component" value="Unassembled WGS sequence"/>
</dbReference>
<organism evidence="2 3">
    <name type="scientific">Favolaschia claudopus</name>
    <dbReference type="NCBI Taxonomy" id="2862362"/>
    <lineage>
        <taxon>Eukaryota</taxon>
        <taxon>Fungi</taxon>
        <taxon>Dikarya</taxon>
        <taxon>Basidiomycota</taxon>
        <taxon>Agaricomycotina</taxon>
        <taxon>Agaricomycetes</taxon>
        <taxon>Agaricomycetidae</taxon>
        <taxon>Agaricales</taxon>
        <taxon>Marasmiineae</taxon>
        <taxon>Mycenaceae</taxon>
        <taxon>Favolaschia</taxon>
    </lineage>
</organism>
<evidence type="ECO:0008006" key="4">
    <source>
        <dbReference type="Google" id="ProtNLM"/>
    </source>
</evidence>
<accession>A0AAW0CU68</accession>
<sequence length="228" mass="25518">MFMRTVLVAFAAIAPALAASNVPVPSLNVPACPAKGTVTYNKSVPDKKPYPKTQVDVCYDKSHIQITFTAYNETDFFVNPNYTTNDPIYEYTAMETFIARGTGDPKTYLEFEVAPNNVTFQAFIYNPSKVRADGAPFDTFYVAEPLVDGLTATTKLDKPKGLWTSTARIPLGFFNVDDGTAKGTDWRMNFFRIITHPATFPDQFYGAWNQPNQANFHMSPYFGHVKFV</sequence>
<evidence type="ECO:0000313" key="3">
    <source>
        <dbReference type="Proteomes" id="UP001362999"/>
    </source>
</evidence>
<protein>
    <recommendedName>
        <fullName evidence="4">Carbohydrate-binding domain-containing protein</fullName>
    </recommendedName>
</protein>
<keyword evidence="1" id="KW-0732">Signal</keyword>